<feature type="compositionally biased region" description="Acidic residues" evidence="1">
    <location>
        <begin position="9"/>
        <end position="23"/>
    </location>
</feature>
<dbReference type="EMBL" id="ML014272">
    <property type="protein sequence ID" value="RKO99602.1"/>
    <property type="molecule type" value="Genomic_DNA"/>
</dbReference>
<evidence type="ECO:0000313" key="3">
    <source>
        <dbReference type="Proteomes" id="UP000274922"/>
    </source>
</evidence>
<protein>
    <submittedName>
        <fullName evidence="2">Uncharacterized protein</fullName>
    </submittedName>
</protein>
<feature type="non-terminal residue" evidence="2">
    <location>
        <position position="218"/>
    </location>
</feature>
<feature type="compositionally biased region" description="Basic and acidic residues" evidence="1">
    <location>
        <begin position="31"/>
        <end position="44"/>
    </location>
</feature>
<dbReference type="STRING" id="1555241.A0A4P9X3K3"/>
<accession>A0A4P9X3K3</accession>
<dbReference type="OrthoDB" id="787137at2759"/>
<keyword evidence="3" id="KW-1185">Reference proteome</keyword>
<reference evidence="3" key="1">
    <citation type="journal article" date="2018" name="Nat. Microbiol.">
        <title>Leveraging single-cell genomics to expand the fungal tree of life.</title>
        <authorList>
            <person name="Ahrendt S.R."/>
            <person name="Quandt C.A."/>
            <person name="Ciobanu D."/>
            <person name="Clum A."/>
            <person name="Salamov A."/>
            <person name="Andreopoulos B."/>
            <person name="Cheng J.F."/>
            <person name="Woyke T."/>
            <person name="Pelin A."/>
            <person name="Henrissat B."/>
            <person name="Reynolds N.K."/>
            <person name="Benny G.L."/>
            <person name="Smith M.E."/>
            <person name="James T.Y."/>
            <person name="Grigoriev I.V."/>
        </authorList>
    </citation>
    <scope>NUCLEOTIDE SEQUENCE [LARGE SCALE GENOMIC DNA]</scope>
    <source>
        <strain evidence="3">ATCC 52028</strain>
    </source>
</reference>
<evidence type="ECO:0000256" key="1">
    <source>
        <dbReference type="SAM" id="MobiDB-lite"/>
    </source>
</evidence>
<name>A0A4P9X3K3_9FUNG</name>
<gene>
    <name evidence="2" type="ORF">CXG81DRAFT_14288</name>
</gene>
<dbReference type="Proteomes" id="UP000274922">
    <property type="component" value="Unassembled WGS sequence"/>
</dbReference>
<feature type="region of interest" description="Disordered" evidence="1">
    <location>
        <begin position="1"/>
        <end position="109"/>
    </location>
</feature>
<sequence>MPAPAETAEAADVDAGGETDADDSQAPATADPERVPRDARDVRLKRALSPLSDGDALGSADELSGSDAAARASRRGRPRRQDSAPPARSGRGRGRALHPPTPPDLPNDGKIDGLGYLYGGREWKIRAFNLPRHPRKVYLLMMDVSKCLGFENSTGFYTRYGKFERLYAQKDDRSWLVDEGHCMAQLKGRAMIICTARAAFKAFGHLLIVNGQPGKDDY</sequence>
<organism evidence="2 3">
    <name type="scientific">Caulochytrium protostelioides</name>
    <dbReference type="NCBI Taxonomy" id="1555241"/>
    <lineage>
        <taxon>Eukaryota</taxon>
        <taxon>Fungi</taxon>
        <taxon>Fungi incertae sedis</taxon>
        <taxon>Chytridiomycota</taxon>
        <taxon>Chytridiomycota incertae sedis</taxon>
        <taxon>Chytridiomycetes</taxon>
        <taxon>Caulochytriales</taxon>
        <taxon>Caulochytriaceae</taxon>
        <taxon>Caulochytrium</taxon>
    </lineage>
</organism>
<dbReference type="Pfam" id="PF08624">
    <property type="entry name" value="CRC_subunit"/>
    <property type="match status" value="1"/>
</dbReference>
<proteinExistence type="predicted"/>
<dbReference type="InterPro" id="IPR013933">
    <property type="entry name" value="CRC_Rsc7/Swp82"/>
</dbReference>
<evidence type="ECO:0000313" key="2">
    <source>
        <dbReference type="EMBL" id="RKO99602.1"/>
    </source>
</evidence>
<dbReference type="AlphaFoldDB" id="A0A4P9X3K3"/>